<proteinExistence type="inferred from homology"/>
<dbReference type="SUPFAM" id="SSF69819">
    <property type="entry name" value="MTH1598-like"/>
    <property type="match status" value="1"/>
</dbReference>
<reference evidence="6 8" key="1">
    <citation type="submission" date="2016-01" db="EMBL/GenBank/DDBJ databases">
        <title>The new phylogeny of the genus Mycobacterium.</title>
        <authorList>
            <person name="Tarcisio F."/>
            <person name="Conor M."/>
            <person name="Antonella G."/>
            <person name="Elisabetta G."/>
            <person name="Giulia F.S."/>
            <person name="Sara T."/>
            <person name="Anna F."/>
            <person name="Clotilde B."/>
            <person name="Roberto B."/>
            <person name="Veronica D.S."/>
            <person name="Fabio R."/>
            <person name="Monica P."/>
            <person name="Olivier J."/>
            <person name="Enrico T."/>
            <person name="Nicola S."/>
        </authorList>
    </citation>
    <scope>NUCLEOTIDE SEQUENCE [LARGE SCALE GENOMIC DNA]</scope>
    <source>
        <strain evidence="6 8">DSM 44243</strain>
    </source>
</reference>
<keyword evidence="8" id="KW-1185">Reference proteome</keyword>
<dbReference type="STRING" id="28045.AWB95_15975"/>
<feature type="domain" description="Archease" evidence="5">
    <location>
        <begin position="7"/>
        <end position="138"/>
    </location>
</feature>
<dbReference type="AlphaFoldDB" id="A0A1X1RNR2"/>
<dbReference type="Pfam" id="PF01951">
    <property type="entry name" value="Archease"/>
    <property type="match status" value="1"/>
</dbReference>
<protein>
    <submittedName>
        <fullName evidence="7">Archease</fullName>
    </submittedName>
</protein>
<dbReference type="Proteomes" id="UP000230971">
    <property type="component" value="Unassembled WGS sequence"/>
</dbReference>
<dbReference type="EMBL" id="LQOM01000035">
    <property type="protein sequence ID" value="ORV10379.1"/>
    <property type="molecule type" value="Genomic_DNA"/>
</dbReference>
<dbReference type="GO" id="GO:0008033">
    <property type="term" value="P:tRNA processing"/>
    <property type="evidence" value="ECO:0007669"/>
    <property type="project" value="UniProtKB-KW"/>
</dbReference>
<dbReference type="InterPro" id="IPR023572">
    <property type="entry name" value="Archease_dom"/>
</dbReference>
<evidence type="ECO:0000256" key="2">
    <source>
        <dbReference type="ARBA" id="ARBA00022694"/>
    </source>
</evidence>
<evidence type="ECO:0000256" key="3">
    <source>
        <dbReference type="ARBA" id="ARBA00022723"/>
    </source>
</evidence>
<comment type="caution">
    <text evidence="6">The sequence shown here is derived from an EMBL/GenBank/DDBJ whole genome shotgun (WGS) entry which is preliminary data.</text>
</comment>
<evidence type="ECO:0000313" key="6">
    <source>
        <dbReference type="EMBL" id="ORV10379.1"/>
    </source>
</evidence>
<organism evidence="6 8">
    <name type="scientific">Mycobacterium celatum</name>
    <dbReference type="NCBI Taxonomy" id="28045"/>
    <lineage>
        <taxon>Bacteria</taxon>
        <taxon>Bacillati</taxon>
        <taxon>Actinomycetota</taxon>
        <taxon>Actinomycetes</taxon>
        <taxon>Mycobacteriales</taxon>
        <taxon>Mycobacteriaceae</taxon>
        <taxon>Mycobacterium</taxon>
    </lineage>
</organism>
<name>A0A1X1RNR2_MYCCE</name>
<accession>A0A1X1RNR2</accession>
<reference evidence="7 9" key="2">
    <citation type="journal article" date="2017" name="Infect. Genet. Evol.">
        <title>The new phylogeny of the genus Mycobacterium: The old and the news.</title>
        <authorList>
            <person name="Tortoli E."/>
            <person name="Fedrizzi T."/>
            <person name="Meehan C.J."/>
            <person name="Trovato A."/>
            <person name="Grottola A."/>
            <person name="Giacobazzi E."/>
            <person name="Serpini G.F."/>
            <person name="Tagliazucchi S."/>
            <person name="Fabio A."/>
            <person name="Bettua C."/>
            <person name="Bertorelli R."/>
            <person name="Frascaro F."/>
            <person name="De Sanctis V."/>
            <person name="Pecorari M."/>
            <person name="Jousson O."/>
            <person name="Segata N."/>
            <person name="Cirillo D.M."/>
        </authorList>
    </citation>
    <scope>NUCLEOTIDE SEQUENCE [LARGE SCALE GENOMIC DNA]</scope>
    <source>
        <strain evidence="7 9">NCTC 12882</strain>
    </source>
</reference>
<dbReference type="EMBL" id="PDKV01000011">
    <property type="protein sequence ID" value="PIB78988.1"/>
    <property type="molecule type" value="Genomic_DNA"/>
</dbReference>
<sequence length="138" mass="14567">MAGSGHRTVPHPADVTIEAWGPTREACLAEAVVGLAASFVDLSDATPVDTVTLEMAADDDEDRLVAALDQLIYLVDTQGVVPLRADVDIGAQTFRLTVSVASIDEVTPIGASPKAVALSGLEFRHIGNEWRCRATIDV</sequence>
<keyword evidence="2" id="KW-0819">tRNA processing</keyword>
<keyword evidence="3" id="KW-0479">Metal-binding</keyword>
<keyword evidence="4" id="KW-0106">Calcium</keyword>
<dbReference type="OrthoDB" id="3827441at2"/>
<evidence type="ECO:0000256" key="4">
    <source>
        <dbReference type="ARBA" id="ARBA00022837"/>
    </source>
</evidence>
<evidence type="ECO:0000313" key="9">
    <source>
        <dbReference type="Proteomes" id="UP000230971"/>
    </source>
</evidence>
<dbReference type="GO" id="GO:0046872">
    <property type="term" value="F:metal ion binding"/>
    <property type="evidence" value="ECO:0007669"/>
    <property type="project" value="UniProtKB-KW"/>
</dbReference>
<evidence type="ECO:0000259" key="5">
    <source>
        <dbReference type="Pfam" id="PF01951"/>
    </source>
</evidence>
<gene>
    <name evidence="6" type="ORF">AWB95_15975</name>
    <name evidence="7" type="ORF">CQY23_11220</name>
</gene>
<dbReference type="Gene3D" id="3.55.10.10">
    <property type="entry name" value="Archease domain"/>
    <property type="match status" value="1"/>
</dbReference>
<comment type="similarity">
    <text evidence="1">Belongs to the archease family.</text>
</comment>
<evidence type="ECO:0000256" key="1">
    <source>
        <dbReference type="ARBA" id="ARBA00007963"/>
    </source>
</evidence>
<evidence type="ECO:0000313" key="8">
    <source>
        <dbReference type="Proteomes" id="UP000193907"/>
    </source>
</evidence>
<dbReference type="Proteomes" id="UP000193907">
    <property type="component" value="Unassembled WGS sequence"/>
</dbReference>
<dbReference type="InterPro" id="IPR036820">
    <property type="entry name" value="Archease_dom_sf"/>
</dbReference>
<evidence type="ECO:0000313" key="7">
    <source>
        <dbReference type="EMBL" id="PIB78988.1"/>
    </source>
</evidence>